<evidence type="ECO:0000313" key="2">
    <source>
        <dbReference type="EMBL" id="GBP66665.1"/>
    </source>
</evidence>
<dbReference type="EMBL" id="BGZK01000963">
    <property type="protein sequence ID" value="GBP66665.1"/>
    <property type="molecule type" value="Genomic_DNA"/>
</dbReference>
<evidence type="ECO:0000313" key="3">
    <source>
        <dbReference type="Proteomes" id="UP000299102"/>
    </source>
</evidence>
<proteinExistence type="predicted"/>
<name>A0A4C1XWZ3_EUMVA</name>
<dbReference type="AlphaFoldDB" id="A0A4C1XWZ3"/>
<organism evidence="2 3">
    <name type="scientific">Eumeta variegata</name>
    <name type="common">Bagworm moth</name>
    <name type="synonym">Eumeta japonica</name>
    <dbReference type="NCBI Taxonomy" id="151549"/>
    <lineage>
        <taxon>Eukaryota</taxon>
        <taxon>Metazoa</taxon>
        <taxon>Ecdysozoa</taxon>
        <taxon>Arthropoda</taxon>
        <taxon>Hexapoda</taxon>
        <taxon>Insecta</taxon>
        <taxon>Pterygota</taxon>
        <taxon>Neoptera</taxon>
        <taxon>Endopterygota</taxon>
        <taxon>Lepidoptera</taxon>
        <taxon>Glossata</taxon>
        <taxon>Ditrysia</taxon>
        <taxon>Tineoidea</taxon>
        <taxon>Psychidae</taxon>
        <taxon>Oiketicinae</taxon>
        <taxon>Eumeta</taxon>
    </lineage>
</organism>
<dbReference type="Proteomes" id="UP000299102">
    <property type="component" value="Unassembled WGS sequence"/>
</dbReference>
<gene>
    <name evidence="2" type="ORF">EVAR_50490_1</name>
</gene>
<feature type="region of interest" description="Disordered" evidence="1">
    <location>
        <begin position="46"/>
        <end position="70"/>
    </location>
</feature>
<evidence type="ECO:0000256" key="1">
    <source>
        <dbReference type="SAM" id="MobiDB-lite"/>
    </source>
</evidence>
<protein>
    <submittedName>
        <fullName evidence="2">Uncharacterized protein</fullName>
    </submittedName>
</protein>
<keyword evidence="3" id="KW-1185">Reference proteome</keyword>
<comment type="caution">
    <text evidence="2">The sequence shown here is derived from an EMBL/GenBank/DDBJ whole genome shotgun (WGS) entry which is preliminary data.</text>
</comment>
<reference evidence="2 3" key="1">
    <citation type="journal article" date="2019" name="Commun. Biol.">
        <title>The bagworm genome reveals a unique fibroin gene that provides high tensile strength.</title>
        <authorList>
            <person name="Kono N."/>
            <person name="Nakamura H."/>
            <person name="Ohtoshi R."/>
            <person name="Tomita M."/>
            <person name="Numata K."/>
            <person name="Arakawa K."/>
        </authorList>
    </citation>
    <scope>NUCLEOTIDE SEQUENCE [LARGE SCALE GENOMIC DNA]</scope>
</reference>
<sequence length="96" mass="10671">MPGAPGDRQQSNDNFRDLWANELDEIRDIQVGEHPTRRVQVMCCNKPTNERRRPPARAPPPNFKAAGTGPAPTGVGAAALYELSHVNYCKSTYHRT</sequence>
<accession>A0A4C1XWZ3</accession>